<protein>
    <submittedName>
        <fullName evidence="1">Uncharacterized protein</fullName>
    </submittedName>
</protein>
<evidence type="ECO:0000313" key="2">
    <source>
        <dbReference type="Proteomes" id="UP001143910"/>
    </source>
</evidence>
<comment type="caution">
    <text evidence="1">The sequence shown here is derived from an EMBL/GenBank/DDBJ whole genome shotgun (WGS) entry which is preliminary data.</text>
</comment>
<proteinExistence type="predicted"/>
<keyword evidence="2" id="KW-1185">Reference proteome</keyword>
<name>A0ACC1NKX7_9HYPO</name>
<reference evidence="1" key="1">
    <citation type="submission" date="2022-08" db="EMBL/GenBank/DDBJ databases">
        <title>Genome Sequence of Lecanicillium fungicola.</title>
        <authorList>
            <person name="Buettner E."/>
        </authorList>
    </citation>
    <scope>NUCLEOTIDE SEQUENCE</scope>
    <source>
        <strain evidence="1">Babe33</strain>
    </source>
</reference>
<organism evidence="1 2">
    <name type="scientific">Zarea fungicola</name>
    <dbReference type="NCBI Taxonomy" id="93591"/>
    <lineage>
        <taxon>Eukaryota</taxon>
        <taxon>Fungi</taxon>
        <taxon>Dikarya</taxon>
        <taxon>Ascomycota</taxon>
        <taxon>Pezizomycotina</taxon>
        <taxon>Sordariomycetes</taxon>
        <taxon>Hypocreomycetidae</taxon>
        <taxon>Hypocreales</taxon>
        <taxon>Cordycipitaceae</taxon>
        <taxon>Zarea</taxon>
    </lineage>
</organism>
<gene>
    <name evidence="1" type="ORF">NQ176_g3461</name>
</gene>
<sequence>MSHRGGTSSGYGFNSGPAQYGSSSTEESGGILDQIRPYTSKVEDFLESLSEPIKPYLPAIGRFLIVVTFLEDALRIMTQWTDQLVFLRDYRHIPSGVTHVFLFVNVIAMLSCSTLVIIRKYSDYAVAGLMAVVVAQALGYGLIFDLNFFLRNLSVIGGLIMVLSDSWVRKSKAFAGLPQLDEKDRKMYFQLAGRVLLIFLFVGFVFSGTWSIWRVLVSILGAGACVMVVVGFKAKFSATLLVVILSIFNLFVNNFWTLHEHHPHKDFAKYDFFQILSIVGGLLLLVNSGPGQFSIDEKKKVY</sequence>
<dbReference type="Proteomes" id="UP001143910">
    <property type="component" value="Unassembled WGS sequence"/>
</dbReference>
<accession>A0ACC1NKX7</accession>
<dbReference type="EMBL" id="JANJQO010000316">
    <property type="protein sequence ID" value="KAJ2979074.1"/>
    <property type="molecule type" value="Genomic_DNA"/>
</dbReference>
<evidence type="ECO:0000313" key="1">
    <source>
        <dbReference type="EMBL" id="KAJ2979074.1"/>
    </source>
</evidence>